<dbReference type="InterPro" id="IPR027417">
    <property type="entry name" value="P-loop_NTPase"/>
</dbReference>
<proteinExistence type="predicted"/>
<sequence length="100" mass="11384">MINKNLDADAWDKFIQAWIVLKTQDRTQLLSSSTVYHWHLQAEIAIRQAGKPGMTGEEVHGMHIIVVKDFVSRYLPAYKAYLPTLYSEGPNGSDPSHISW</sequence>
<dbReference type="Gene3D" id="3.40.50.300">
    <property type="entry name" value="P-loop containing nucleotide triphosphate hydrolases"/>
    <property type="match status" value="1"/>
</dbReference>
<keyword evidence="2" id="KW-1185">Reference proteome</keyword>
<gene>
    <name evidence="1" type="ORF">V6N11_002827</name>
</gene>
<name>A0ABR2SBL7_9ROSI</name>
<evidence type="ECO:0000313" key="1">
    <source>
        <dbReference type="EMBL" id="KAK9022577.1"/>
    </source>
</evidence>
<evidence type="ECO:0000313" key="2">
    <source>
        <dbReference type="Proteomes" id="UP001396334"/>
    </source>
</evidence>
<organism evidence="1 2">
    <name type="scientific">Hibiscus sabdariffa</name>
    <name type="common">roselle</name>
    <dbReference type="NCBI Taxonomy" id="183260"/>
    <lineage>
        <taxon>Eukaryota</taxon>
        <taxon>Viridiplantae</taxon>
        <taxon>Streptophyta</taxon>
        <taxon>Embryophyta</taxon>
        <taxon>Tracheophyta</taxon>
        <taxon>Spermatophyta</taxon>
        <taxon>Magnoliopsida</taxon>
        <taxon>eudicotyledons</taxon>
        <taxon>Gunneridae</taxon>
        <taxon>Pentapetalae</taxon>
        <taxon>rosids</taxon>
        <taxon>malvids</taxon>
        <taxon>Malvales</taxon>
        <taxon>Malvaceae</taxon>
        <taxon>Malvoideae</taxon>
        <taxon>Hibiscus</taxon>
    </lineage>
</organism>
<dbReference type="Proteomes" id="UP001396334">
    <property type="component" value="Unassembled WGS sequence"/>
</dbReference>
<reference evidence="1 2" key="1">
    <citation type="journal article" date="2024" name="G3 (Bethesda)">
        <title>Genome assembly of Hibiscus sabdariffa L. provides insights into metabolisms of medicinal natural products.</title>
        <authorList>
            <person name="Kim T."/>
        </authorList>
    </citation>
    <scope>NUCLEOTIDE SEQUENCE [LARGE SCALE GENOMIC DNA]</scope>
    <source>
        <strain evidence="1">TK-2024</strain>
        <tissue evidence="1">Old leaves</tissue>
    </source>
</reference>
<accession>A0ABR2SBL7</accession>
<comment type="caution">
    <text evidence="1">The sequence shown here is derived from an EMBL/GenBank/DDBJ whole genome shotgun (WGS) entry which is preliminary data.</text>
</comment>
<protein>
    <submittedName>
        <fullName evidence="1">Uncharacterized protein</fullName>
    </submittedName>
</protein>
<dbReference type="EMBL" id="JBBPBN010000015">
    <property type="protein sequence ID" value="KAK9022577.1"/>
    <property type="molecule type" value="Genomic_DNA"/>
</dbReference>